<evidence type="ECO:0000256" key="1">
    <source>
        <dbReference type="SAM" id="Phobius"/>
    </source>
</evidence>
<reference evidence="4" key="1">
    <citation type="journal article" date="2024" name="Gigascience">
        <title>Chromosome-level genome of the poultry shaft louse Menopon gallinae provides insight into the host-switching and adaptive evolution of parasitic lice.</title>
        <authorList>
            <person name="Xu Y."/>
            <person name="Ma L."/>
            <person name="Liu S."/>
            <person name="Liang Y."/>
            <person name="Liu Q."/>
            <person name="He Z."/>
            <person name="Tian L."/>
            <person name="Duan Y."/>
            <person name="Cai W."/>
            <person name="Li H."/>
            <person name="Song F."/>
        </authorList>
    </citation>
    <scope>NUCLEOTIDE SEQUENCE</scope>
    <source>
        <strain evidence="4">Cailab_2023a</strain>
    </source>
</reference>
<dbReference type="Pfam" id="PF20146">
    <property type="entry name" value="NRF"/>
    <property type="match status" value="1"/>
</dbReference>
<name>A0AAW2HMT6_9NEOP</name>
<dbReference type="GO" id="GO:0016747">
    <property type="term" value="F:acyltransferase activity, transferring groups other than amino-acyl groups"/>
    <property type="evidence" value="ECO:0007669"/>
    <property type="project" value="InterPro"/>
</dbReference>
<evidence type="ECO:0000313" key="4">
    <source>
        <dbReference type="EMBL" id="KAL0271280.1"/>
    </source>
</evidence>
<dbReference type="PANTHER" id="PTHR11161">
    <property type="entry name" value="O-ACYLTRANSFERASE"/>
    <property type="match status" value="1"/>
</dbReference>
<proteinExistence type="predicted"/>
<feature type="transmembrane region" description="Helical" evidence="1">
    <location>
        <begin position="211"/>
        <end position="233"/>
    </location>
</feature>
<keyword evidence="1" id="KW-0472">Membrane</keyword>
<evidence type="ECO:0000259" key="3">
    <source>
        <dbReference type="SMART" id="SM00703"/>
    </source>
</evidence>
<feature type="transmembrane region" description="Helical" evidence="1">
    <location>
        <begin position="350"/>
        <end position="372"/>
    </location>
</feature>
<feature type="signal peptide" evidence="2">
    <location>
        <begin position="1"/>
        <end position="18"/>
    </location>
</feature>
<gene>
    <name evidence="4" type="ORF">PYX00_008420</name>
</gene>
<feature type="transmembrane region" description="Helical" evidence="1">
    <location>
        <begin position="321"/>
        <end position="343"/>
    </location>
</feature>
<organism evidence="4">
    <name type="scientific">Menopon gallinae</name>
    <name type="common">poultry shaft louse</name>
    <dbReference type="NCBI Taxonomy" id="328185"/>
    <lineage>
        <taxon>Eukaryota</taxon>
        <taxon>Metazoa</taxon>
        <taxon>Ecdysozoa</taxon>
        <taxon>Arthropoda</taxon>
        <taxon>Hexapoda</taxon>
        <taxon>Insecta</taxon>
        <taxon>Pterygota</taxon>
        <taxon>Neoptera</taxon>
        <taxon>Paraneoptera</taxon>
        <taxon>Psocodea</taxon>
        <taxon>Troctomorpha</taxon>
        <taxon>Phthiraptera</taxon>
        <taxon>Amblycera</taxon>
        <taxon>Menoponidae</taxon>
        <taxon>Menopon</taxon>
    </lineage>
</organism>
<feature type="chain" id="PRO_5043464018" description="Nose resistant-to-fluoxetine protein N-terminal domain-containing protein" evidence="2">
    <location>
        <begin position="19"/>
        <end position="714"/>
    </location>
</feature>
<feature type="transmembrane region" description="Helical" evidence="1">
    <location>
        <begin position="530"/>
        <end position="552"/>
    </location>
</feature>
<accession>A0AAW2HMT6</accession>
<dbReference type="AlphaFoldDB" id="A0AAW2HMT6"/>
<dbReference type="InterPro" id="IPR006621">
    <property type="entry name" value="Nose-resist-to-fluoxetine_N"/>
</dbReference>
<feature type="transmembrane region" description="Helical" evidence="1">
    <location>
        <begin position="502"/>
        <end position="518"/>
    </location>
</feature>
<evidence type="ECO:0000256" key="2">
    <source>
        <dbReference type="SAM" id="SignalP"/>
    </source>
</evidence>
<dbReference type="SMART" id="SM00703">
    <property type="entry name" value="NRF"/>
    <property type="match status" value="1"/>
</dbReference>
<keyword evidence="1" id="KW-0812">Transmembrane</keyword>
<sequence>MRRMWIVAVAAWVTLAAAAVPDDDFWSREGHLYPTLPIAATSSDNHQCRTDSELLVRNLRNKTLWAMTMWDASAKTAVGVLYGTTFQLGNFDECMRVVTPIKARFCVAQVFAKIPERHSHPGRPFDLYSHPGSSVWERISGSRIDPSKVPRDVINWGLCVPASCSSSDVEESINAYLERTSAANETLYGVEVRNEFCTAAEESDEVTAGEIAFWVFAILLIALTVSSTVFDYYRDADAKESKLTQLWMTFSIRRNFVKLVGSSEETENHLDVLHGIKAISIISIVLGHRIGISLSVSASNFQEIEEHLRTGRALFFVHTDLVVDTFFFVSGLLACFFLLKVFAVRIVNPLFAILVRVMRLAPAYFFIIWYQASAASRLGSGPLWKAMAKEENRFCRENWWANVLFLSNYIKPKEMCMTHSWYIPCDFHFFVMATCLVILLGKQKKIGVGLLAVLTVLSSIIPAVVTYVNHIQPMIIFYSDFLSRPRDDESFHVLYVKSHNRATVYLIGMAIGYFLYMYKDSPKRVSKKLTISACFVWLLLMFAPMAYGSLYYDSERAYDATEAAIFASARRISWAVGFSIFVLVHRFGKIPLLSSALSSRPAVFLSNITYGIYLLHFNLISADVFQARTSKPFRIGNVLMDGVGDLLISGFFAIILFFILEVPCKRILREFILQRKIKEMDKPKQLESVNNNNQSNPYNCRVTVEDSVSTSEKL</sequence>
<dbReference type="InterPro" id="IPR052728">
    <property type="entry name" value="O2_lipid_transport_reg"/>
</dbReference>
<feature type="transmembrane region" description="Helical" evidence="1">
    <location>
        <begin position="602"/>
        <end position="622"/>
    </location>
</feature>
<feature type="domain" description="Nose resistant-to-fluoxetine protein N-terminal" evidence="3">
    <location>
        <begin position="45"/>
        <end position="206"/>
    </location>
</feature>
<dbReference type="EMBL" id="JARGDH010000004">
    <property type="protein sequence ID" value="KAL0271280.1"/>
    <property type="molecule type" value="Genomic_DNA"/>
</dbReference>
<feature type="transmembrane region" description="Helical" evidence="1">
    <location>
        <begin position="448"/>
        <end position="468"/>
    </location>
</feature>
<dbReference type="InterPro" id="IPR002656">
    <property type="entry name" value="Acyl_transf_3_dom"/>
</dbReference>
<keyword evidence="1" id="KW-1133">Transmembrane helix</keyword>
<protein>
    <recommendedName>
        <fullName evidence="3">Nose resistant-to-fluoxetine protein N-terminal domain-containing protein</fullName>
    </recommendedName>
</protein>
<dbReference type="Pfam" id="PF01757">
    <property type="entry name" value="Acyl_transf_3"/>
    <property type="match status" value="1"/>
</dbReference>
<dbReference type="PANTHER" id="PTHR11161:SF71">
    <property type="entry name" value="NOSE RESISTANT-TO-FLUOXETINE PROTEIN N-TERMINAL DOMAIN-CONTAINING PROTEIN"/>
    <property type="match status" value="1"/>
</dbReference>
<feature type="transmembrane region" description="Helical" evidence="1">
    <location>
        <begin position="421"/>
        <end position="441"/>
    </location>
</feature>
<feature type="transmembrane region" description="Helical" evidence="1">
    <location>
        <begin position="572"/>
        <end position="590"/>
    </location>
</feature>
<keyword evidence="2" id="KW-0732">Signal</keyword>
<feature type="transmembrane region" description="Helical" evidence="1">
    <location>
        <begin position="642"/>
        <end position="660"/>
    </location>
</feature>
<comment type="caution">
    <text evidence="4">The sequence shown here is derived from an EMBL/GenBank/DDBJ whole genome shotgun (WGS) entry which is preliminary data.</text>
</comment>